<gene>
    <name evidence="1" type="ORF">BWQ96_10762</name>
</gene>
<reference evidence="1 2" key="1">
    <citation type="journal article" date="2018" name="Mol. Biol. Evol.">
        <title>Analysis of the draft genome of the red seaweed Gracilariopsis chorda provides insights into genome size evolution in Rhodophyta.</title>
        <authorList>
            <person name="Lee J."/>
            <person name="Yang E.C."/>
            <person name="Graf L."/>
            <person name="Yang J.H."/>
            <person name="Qiu H."/>
            <person name="Zel Zion U."/>
            <person name="Chan C.X."/>
            <person name="Stephens T.G."/>
            <person name="Weber A.P.M."/>
            <person name="Boo G.H."/>
            <person name="Boo S.M."/>
            <person name="Kim K.M."/>
            <person name="Shin Y."/>
            <person name="Jung M."/>
            <person name="Lee S.J."/>
            <person name="Yim H.S."/>
            <person name="Lee J.H."/>
            <person name="Bhattacharya D."/>
            <person name="Yoon H.S."/>
        </authorList>
    </citation>
    <scope>NUCLEOTIDE SEQUENCE [LARGE SCALE GENOMIC DNA]</scope>
    <source>
        <strain evidence="1 2">SKKU-2015</strain>
        <tissue evidence="1">Whole body</tissue>
    </source>
</reference>
<proteinExistence type="predicted"/>
<comment type="caution">
    <text evidence="1">The sequence shown here is derived from an EMBL/GenBank/DDBJ whole genome shotgun (WGS) entry which is preliminary data.</text>
</comment>
<accession>A0A2V3IBQ9</accession>
<dbReference type="InterPro" id="IPR011989">
    <property type="entry name" value="ARM-like"/>
</dbReference>
<dbReference type="EMBL" id="NBIV01000769">
    <property type="protein sequence ID" value="PXF39539.1"/>
    <property type="molecule type" value="Genomic_DNA"/>
</dbReference>
<dbReference type="Proteomes" id="UP000247409">
    <property type="component" value="Unassembled WGS sequence"/>
</dbReference>
<dbReference type="Gene3D" id="1.25.10.10">
    <property type="entry name" value="Leucine-rich Repeat Variant"/>
    <property type="match status" value="1"/>
</dbReference>
<dbReference type="SUPFAM" id="SSF48371">
    <property type="entry name" value="ARM repeat"/>
    <property type="match status" value="1"/>
</dbReference>
<organism evidence="1 2">
    <name type="scientific">Gracilariopsis chorda</name>
    <dbReference type="NCBI Taxonomy" id="448386"/>
    <lineage>
        <taxon>Eukaryota</taxon>
        <taxon>Rhodophyta</taxon>
        <taxon>Florideophyceae</taxon>
        <taxon>Rhodymeniophycidae</taxon>
        <taxon>Gracilariales</taxon>
        <taxon>Gracilariaceae</taxon>
        <taxon>Gracilariopsis</taxon>
    </lineage>
</organism>
<evidence type="ECO:0000313" key="2">
    <source>
        <dbReference type="Proteomes" id="UP000247409"/>
    </source>
</evidence>
<dbReference type="InterPro" id="IPR016024">
    <property type="entry name" value="ARM-type_fold"/>
</dbReference>
<dbReference type="OrthoDB" id="361693at2759"/>
<protein>
    <submittedName>
        <fullName evidence="1">Uncharacterized protein</fullName>
    </submittedName>
</protein>
<sequence length="186" mass="20904">MTAQQSAERIYYILKDALTQQAEVRKRAEKALRDAEEKEDYFASLAAIATAPNDQAESQVRWLAAVCGKKRRFSIMAPSGISFFCYRRRARIRPLMSSFRAWRTTVHHFHSNFCVDFVHCAGRTFPNDWPNILSDLVQASKKEDGSVVLHALVTLDMVLKATGISTLDSSSKGFVSRCTNGVLRVA</sequence>
<evidence type="ECO:0000313" key="1">
    <source>
        <dbReference type="EMBL" id="PXF39539.1"/>
    </source>
</evidence>
<name>A0A2V3IBQ9_9FLOR</name>
<keyword evidence="2" id="KW-1185">Reference proteome</keyword>
<dbReference type="AlphaFoldDB" id="A0A2V3IBQ9"/>